<keyword evidence="2" id="KW-1185">Reference proteome</keyword>
<dbReference type="AlphaFoldDB" id="A0AA96GDB2"/>
<reference evidence="1 2" key="1">
    <citation type="submission" date="2023-01" db="EMBL/GenBank/DDBJ databases">
        <title>Cultivation and genomic characterization of new, ubiquitous marine nitrite-oxidizing bacteria from the Nitrospirales.</title>
        <authorList>
            <person name="Mueller A.J."/>
            <person name="Daebeler A."/>
            <person name="Herbold C.W."/>
            <person name="Kirkegaard R.H."/>
            <person name="Daims H."/>
        </authorList>
    </citation>
    <scope>NUCLEOTIDE SEQUENCE [LARGE SCALE GENOMIC DNA]</scope>
    <source>
        <strain evidence="1 2">VA</strain>
    </source>
</reference>
<organism evidence="1 2">
    <name type="scientific">Candidatus Nitrospira allomarina</name>
    <dbReference type="NCBI Taxonomy" id="3020900"/>
    <lineage>
        <taxon>Bacteria</taxon>
        <taxon>Pseudomonadati</taxon>
        <taxon>Nitrospirota</taxon>
        <taxon>Nitrospiria</taxon>
        <taxon>Nitrospirales</taxon>
        <taxon>Nitrospiraceae</taxon>
        <taxon>Nitrospira</taxon>
    </lineage>
</organism>
<evidence type="ECO:0000313" key="1">
    <source>
        <dbReference type="EMBL" id="WNM56838.1"/>
    </source>
</evidence>
<evidence type="ECO:0000313" key="2">
    <source>
        <dbReference type="Proteomes" id="UP001302719"/>
    </source>
</evidence>
<dbReference type="EMBL" id="CP116967">
    <property type="protein sequence ID" value="WNM56838.1"/>
    <property type="molecule type" value="Genomic_DNA"/>
</dbReference>
<proteinExistence type="predicted"/>
<name>A0AA96GDB2_9BACT</name>
<protein>
    <submittedName>
        <fullName evidence="1">Uncharacterized protein</fullName>
    </submittedName>
</protein>
<dbReference type="RefSeq" id="WP_312640657.1">
    <property type="nucleotide sequence ID" value="NZ_CP116967.1"/>
</dbReference>
<dbReference type="Proteomes" id="UP001302719">
    <property type="component" value="Chromosome"/>
</dbReference>
<accession>A0AA96GDB2</accession>
<gene>
    <name evidence="1" type="ORF">PP769_12720</name>
</gene>
<sequence length="182" mass="20653">MRVKLDEDIWEVSDSAQLGQVLADLSDRAQAKGCLVTELLVGNRKMTDRELVSPTLAKVVSTFGSIAAVSKRLENIVEYSQKTGDKFGQQVRLQGQSFVIKFRQGHGSFRQLDQWFGQMADYLEWLQVHESVGLKKPEVLEELACWVNELMKAREIEDVVRIADMLEYEVLPRLALSIAPTR</sequence>
<dbReference type="KEGG" id="nall:PP769_12720"/>